<proteinExistence type="predicted"/>
<dbReference type="Pfam" id="PF00462">
    <property type="entry name" value="Glutaredoxin"/>
    <property type="match status" value="1"/>
</dbReference>
<dbReference type="AlphaFoldDB" id="A0A1V3FZ60"/>
<dbReference type="EMBL" id="MQMF01000021">
    <property type="protein sequence ID" value="OOE06973.1"/>
    <property type="molecule type" value="Genomic_DNA"/>
</dbReference>
<sequence length="91" mass="10028">MAARNGAAVTIYTRSTPYCAKCVATKRALDRRGVTYTEVDLAHNPDAMNYVKDLGATAAPLVYVSSPDGDDYWWDLRTDKIEEHFGRTAAA</sequence>
<dbReference type="Gene3D" id="3.40.30.10">
    <property type="entry name" value="Glutaredoxin"/>
    <property type="match status" value="1"/>
</dbReference>
<dbReference type="Proteomes" id="UP000188597">
    <property type="component" value="Unassembled WGS sequence"/>
</dbReference>
<dbReference type="CDD" id="cd02976">
    <property type="entry name" value="NrdH"/>
    <property type="match status" value="1"/>
</dbReference>
<evidence type="ECO:0000313" key="3">
    <source>
        <dbReference type="Proteomes" id="UP000188597"/>
    </source>
</evidence>
<reference evidence="2 3" key="1">
    <citation type="submission" date="2016-11" db="EMBL/GenBank/DDBJ databases">
        <authorList>
            <person name="Jaros S."/>
            <person name="Januszkiewicz K."/>
            <person name="Wedrychowicz H."/>
        </authorList>
    </citation>
    <scope>NUCLEOTIDE SEQUENCE [LARGE SCALE GENOMIC DNA]</scope>
    <source>
        <strain evidence="2 3">Con a/3</strain>
    </source>
</reference>
<accession>A0A1V3FZ60</accession>
<dbReference type="PROSITE" id="PS51354">
    <property type="entry name" value="GLUTAREDOXIN_2"/>
    <property type="match status" value="1"/>
</dbReference>
<dbReference type="InterPro" id="IPR002109">
    <property type="entry name" value="Glutaredoxin"/>
</dbReference>
<name>A0A1V3FZ60_9BACL</name>
<dbReference type="InterPro" id="IPR036249">
    <property type="entry name" value="Thioredoxin-like_sf"/>
</dbReference>
<evidence type="ECO:0000259" key="1">
    <source>
        <dbReference type="Pfam" id="PF00462"/>
    </source>
</evidence>
<evidence type="ECO:0000313" key="2">
    <source>
        <dbReference type="EMBL" id="OOE06973.1"/>
    </source>
</evidence>
<comment type="caution">
    <text evidence="2">The sequence shown here is derived from an EMBL/GenBank/DDBJ whole genome shotgun (WGS) entry which is preliminary data.</text>
</comment>
<feature type="domain" description="Glutaredoxin" evidence="1">
    <location>
        <begin position="9"/>
        <end position="64"/>
    </location>
</feature>
<dbReference type="SUPFAM" id="SSF52833">
    <property type="entry name" value="Thioredoxin-like"/>
    <property type="match status" value="1"/>
</dbReference>
<organism evidence="2 3">
    <name type="scientific">Fictibacillus arsenicus</name>
    <dbReference type="NCBI Taxonomy" id="255247"/>
    <lineage>
        <taxon>Bacteria</taxon>
        <taxon>Bacillati</taxon>
        <taxon>Bacillota</taxon>
        <taxon>Bacilli</taxon>
        <taxon>Bacillales</taxon>
        <taxon>Fictibacillaceae</taxon>
        <taxon>Fictibacillus</taxon>
    </lineage>
</organism>
<gene>
    <name evidence="2" type="ORF">UN64_19750</name>
</gene>
<protein>
    <recommendedName>
        <fullName evidence="1">Glutaredoxin domain-containing protein</fullName>
    </recommendedName>
</protein>
<dbReference type="OrthoDB" id="9795531at2"/>